<dbReference type="SUPFAM" id="SSF51161">
    <property type="entry name" value="Trimeric LpxA-like enzymes"/>
    <property type="match status" value="1"/>
</dbReference>
<reference evidence="3 4" key="1">
    <citation type="submission" date="2016-10" db="EMBL/GenBank/DDBJ databases">
        <authorList>
            <person name="de Groot N.N."/>
        </authorList>
    </citation>
    <scope>NUCLEOTIDE SEQUENCE [LARGE SCALE GENOMIC DNA]</scope>
    <source>
        <strain evidence="4">E92,LMG 26720,CCM 7988</strain>
    </source>
</reference>
<dbReference type="InterPro" id="IPR050065">
    <property type="entry name" value="GlmU-like"/>
</dbReference>
<keyword evidence="2" id="KW-0012">Acyltransferase</keyword>
<accession>A0A1I5X2W7</accession>
<protein>
    <submittedName>
        <fullName evidence="3">UDP-N-acetylglucosamine diphosphorylase/glucosamine-1-phosphate N-acetyltransferase</fullName>
    </submittedName>
</protein>
<sequence length="391" mass="43699">MNNYILFDEPQARIALLPLTFTRPVSEIRIGIQTITEKWEDFLQTKISFATEDYLQQKYPITLSTDNIFINGAICPTLNLVKEIINLPPGSSLYYQNDLLAFRAAAYTPEADFETVIQFDDVPFLVKEVTDIFLHNGSQIKEDFARITANRTSQPITDRFTAFYNEPQIFVEEGADIKNASLNAENGPIYIGKGAKIMEGAKIQGPFAICENSVVNLGGKMRPNTTIGPFCKVGGEVSNSVIFGNSNKGHEGFMGNSVIGEWCNWGADTNNSNLKNDYSKVELWNYATNRYEKTELQFTGLIMGDHSKCGINTMFNTGTIVGVNCNIIGAGFQPKHIPSFSWGGPEEFRSYHPRKAFQVARAVFERRGQVFDAVEEAILLKIFEMAQPKNS</sequence>
<dbReference type="InterPro" id="IPR023917">
    <property type="entry name" value="Bifunctiontional_GlmU_bac-type"/>
</dbReference>
<dbReference type="NCBIfam" id="TIGR03991">
    <property type="entry name" value="alt_bact_glmU"/>
    <property type="match status" value="1"/>
</dbReference>
<dbReference type="Proteomes" id="UP000199306">
    <property type="component" value="Unassembled WGS sequence"/>
</dbReference>
<evidence type="ECO:0000313" key="4">
    <source>
        <dbReference type="Proteomes" id="UP000199306"/>
    </source>
</evidence>
<name>A0A1I5X2W7_9BACT</name>
<dbReference type="GO" id="GO:0016746">
    <property type="term" value="F:acyltransferase activity"/>
    <property type="evidence" value="ECO:0007669"/>
    <property type="project" value="UniProtKB-KW"/>
</dbReference>
<evidence type="ECO:0000256" key="1">
    <source>
        <dbReference type="ARBA" id="ARBA00022679"/>
    </source>
</evidence>
<dbReference type="OrthoDB" id="9784832at2"/>
<dbReference type="STRING" id="1079859.SAMN04515674_113100"/>
<dbReference type="AlphaFoldDB" id="A0A1I5X2W7"/>
<dbReference type="Gene3D" id="2.160.10.10">
    <property type="entry name" value="Hexapeptide repeat proteins"/>
    <property type="match status" value="1"/>
</dbReference>
<evidence type="ECO:0000313" key="3">
    <source>
        <dbReference type="EMBL" id="SFQ26280.1"/>
    </source>
</evidence>
<dbReference type="Pfam" id="PF13562">
    <property type="entry name" value="NTP_transf_4"/>
    <property type="match status" value="1"/>
</dbReference>
<evidence type="ECO:0000256" key="2">
    <source>
        <dbReference type="ARBA" id="ARBA00023315"/>
    </source>
</evidence>
<dbReference type="EMBL" id="FOXH01000013">
    <property type="protein sequence ID" value="SFQ26280.1"/>
    <property type="molecule type" value="Genomic_DNA"/>
</dbReference>
<dbReference type="PANTHER" id="PTHR43584">
    <property type="entry name" value="NUCLEOTIDYL TRANSFERASE"/>
    <property type="match status" value="1"/>
</dbReference>
<keyword evidence="4" id="KW-1185">Reference proteome</keyword>
<dbReference type="GO" id="GO:0016779">
    <property type="term" value="F:nucleotidyltransferase activity"/>
    <property type="evidence" value="ECO:0007669"/>
    <property type="project" value="UniProtKB-ARBA"/>
</dbReference>
<proteinExistence type="predicted"/>
<organism evidence="3 4">
    <name type="scientific">Pseudarcicella hirudinis</name>
    <dbReference type="NCBI Taxonomy" id="1079859"/>
    <lineage>
        <taxon>Bacteria</taxon>
        <taxon>Pseudomonadati</taxon>
        <taxon>Bacteroidota</taxon>
        <taxon>Cytophagia</taxon>
        <taxon>Cytophagales</taxon>
        <taxon>Flectobacillaceae</taxon>
        <taxon>Pseudarcicella</taxon>
    </lineage>
</organism>
<keyword evidence="1 3" id="KW-0808">Transferase</keyword>
<dbReference type="InterPro" id="IPR011004">
    <property type="entry name" value="Trimer_LpxA-like_sf"/>
</dbReference>
<gene>
    <name evidence="3" type="ORF">SAMN04515674_113100</name>
</gene>
<dbReference type="RefSeq" id="WP_092018805.1">
    <property type="nucleotide sequence ID" value="NZ_FOXH01000013.1"/>
</dbReference>